<dbReference type="Pfam" id="PF06985">
    <property type="entry name" value="HET"/>
    <property type="match status" value="1"/>
</dbReference>
<dbReference type="Proteomes" id="UP000838763">
    <property type="component" value="Unassembled WGS sequence"/>
</dbReference>
<name>A0A9P1GY68_9PEZI</name>
<proteinExistence type="predicted"/>
<dbReference type="PANTHER" id="PTHR33112:SF12">
    <property type="entry name" value="HETEROKARYON INCOMPATIBILITY DOMAIN-CONTAINING PROTEIN"/>
    <property type="match status" value="1"/>
</dbReference>
<dbReference type="PANTHER" id="PTHR33112">
    <property type="entry name" value="DOMAIN PROTEIN, PUTATIVE-RELATED"/>
    <property type="match status" value="1"/>
</dbReference>
<dbReference type="OrthoDB" id="2975793at2759"/>
<keyword evidence="3" id="KW-1185">Reference proteome</keyword>
<dbReference type="EMBL" id="CALLCH030000006">
    <property type="protein sequence ID" value="CAI4212979.1"/>
    <property type="molecule type" value="Genomic_DNA"/>
</dbReference>
<evidence type="ECO:0000259" key="1">
    <source>
        <dbReference type="Pfam" id="PF06985"/>
    </source>
</evidence>
<evidence type="ECO:0000313" key="3">
    <source>
        <dbReference type="Proteomes" id="UP000838763"/>
    </source>
</evidence>
<feature type="domain" description="Heterokaryon incompatibility" evidence="1">
    <location>
        <begin position="70"/>
        <end position="140"/>
    </location>
</feature>
<comment type="caution">
    <text evidence="2">The sequence shown here is derived from an EMBL/GenBank/DDBJ whole genome shotgun (WGS) entry which is preliminary data.</text>
</comment>
<organism evidence="2 3">
    <name type="scientific">Parascedosporium putredinis</name>
    <dbReference type="NCBI Taxonomy" id="1442378"/>
    <lineage>
        <taxon>Eukaryota</taxon>
        <taxon>Fungi</taxon>
        <taxon>Dikarya</taxon>
        <taxon>Ascomycota</taxon>
        <taxon>Pezizomycotina</taxon>
        <taxon>Sordariomycetes</taxon>
        <taxon>Hypocreomycetidae</taxon>
        <taxon>Microascales</taxon>
        <taxon>Microascaceae</taxon>
        <taxon>Parascedosporium</taxon>
    </lineage>
</organism>
<reference evidence="2" key="1">
    <citation type="submission" date="2022-11" db="EMBL/GenBank/DDBJ databases">
        <authorList>
            <person name="Scott C."/>
            <person name="Bruce N."/>
        </authorList>
    </citation>
    <scope>NUCLEOTIDE SEQUENCE</scope>
</reference>
<dbReference type="AlphaFoldDB" id="A0A9P1GY68"/>
<gene>
    <name evidence="2" type="ORF">PPNO1_LOCUS2730</name>
</gene>
<sequence>MHPLGPGRSLNNARLVDPLINFDVIKKHLDVCSKVHGDACQPFRSQELSTTKMIDVLSRKVVPYPPDCEYMALSYVWGQVHPQDGALESGTLPATIEDAITATKKLGMRPINEPNPEQAIAKQTQLKMMDRIYAGAALVLLPYPGEIRIRAYPDSP</sequence>
<protein>
    <recommendedName>
        <fullName evidence="1">Heterokaryon incompatibility domain-containing protein</fullName>
    </recommendedName>
</protein>
<dbReference type="InterPro" id="IPR010730">
    <property type="entry name" value="HET"/>
</dbReference>
<evidence type="ECO:0000313" key="2">
    <source>
        <dbReference type="EMBL" id="CAI4212979.1"/>
    </source>
</evidence>
<accession>A0A9P1GY68</accession>